<proteinExistence type="predicted"/>
<feature type="non-terminal residue" evidence="1">
    <location>
        <position position="1"/>
    </location>
</feature>
<dbReference type="AlphaFoldDB" id="A0A9P0ZFE9"/>
<sequence length="41" mass="4607">MSHLNELLTGCRMKKKVVITDSLFSMDGNFAPLGELVKLRN</sequence>
<dbReference type="EMBL" id="CAMAPE010000035">
    <property type="protein sequence ID" value="CAH9098026.1"/>
    <property type="molecule type" value="Genomic_DNA"/>
</dbReference>
<comment type="caution">
    <text evidence="1">The sequence shown here is derived from an EMBL/GenBank/DDBJ whole genome shotgun (WGS) entry which is preliminary data.</text>
</comment>
<dbReference type="Proteomes" id="UP001152484">
    <property type="component" value="Unassembled WGS sequence"/>
</dbReference>
<dbReference type="InterPro" id="IPR015421">
    <property type="entry name" value="PyrdxlP-dep_Trfase_major"/>
</dbReference>
<evidence type="ECO:0000313" key="2">
    <source>
        <dbReference type="Proteomes" id="UP001152484"/>
    </source>
</evidence>
<dbReference type="OrthoDB" id="10263824at2759"/>
<name>A0A9P0ZFE9_CUSEU</name>
<dbReference type="Gene3D" id="3.40.640.10">
    <property type="entry name" value="Type I PLP-dependent aspartate aminotransferase-like (Major domain)"/>
    <property type="match status" value="1"/>
</dbReference>
<keyword evidence="2" id="KW-1185">Reference proteome</keyword>
<organism evidence="1 2">
    <name type="scientific">Cuscuta europaea</name>
    <name type="common">European dodder</name>
    <dbReference type="NCBI Taxonomy" id="41803"/>
    <lineage>
        <taxon>Eukaryota</taxon>
        <taxon>Viridiplantae</taxon>
        <taxon>Streptophyta</taxon>
        <taxon>Embryophyta</taxon>
        <taxon>Tracheophyta</taxon>
        <taxon>Spermatophyta</taxon>
        <taxon>Magnoliopsida</taxon>
        <taxon>eudicotyledons</taxon>
        <taxon>Gunneridae</taxon>
        <taxon>Pentapetalae</taxon>
        <taxon>asterids</taxon>
        <taxon>lamiids</taxon>
        <taxon>Solanales</taxon>
        <taxon>Convolvulaceae</taxon>
        <taxon>Cuscuteae</taxon>
        <taxon>Cuscuta</taxon>
        <taxon>Cuscuta subgen. Cuscuta</taxon>
    </lineage>
</organism>
<gene>
    <name evidence="1" type="ORF">CEURO_LOCUS14124</name>
</gene>
<protein>
    <submittedName>
        <fullName evidence="1">Uncharacterized protein</fullName>
    </submittedName>
</protein>
<accession>A0A9P0ZFE9</accession>
<evidence type="ECO:0000313" key="1">
    <source>
        <dbReference type="EMBL" id="CAH9098026.1"/>
    </source>
</evidence>
<reference evidence="1" key="1">
    <citation type="submission" date="2022-07" db="EMBL/GenBank/DDBJ databases">
        <authorList>
            <person name="Macas J."/>
            <person name="Novak P."/>
            <person name="Neumann P."/>
        </authorList>
    </citation>
    <scope>NUCLEOTIDE SEQUENCE</scope>
</reference>